<protein>
    <recommendedName>
        <fullName evidence="1">Carrier domain-containing protein</fullName>
    </recommendedName>
</protein>
<evidence type="ECO:0000313" key="3">
    <source>
        <dbReference type="Proteomes" id="UP000019277"/>
    </source>
</evidence>
<dbReference type="PROSITE" id="PS50075">
    <property type="entry name" value="CARRIER"/>
    <property type="match status" value="1"/>
</dbReference>
<evidence type="ECO:0000313" key="2">
    <source>
        <dbReference type="EMBL" id="EWC63987.1"/>
    </source>
</evidence>
<dbReference type="Pfam" id="PF00550">
    <property type="entry name" value="PP-binding"/>
    <property type="match status" value="1"/>
</dbReference>
<evidence type="ECO:0000259" key="1">
    <source>
        <dbReference type="PROSITE" id="PS50075"/>
    </source>
</evidence>
<dbReference type="eggNOG" id="ENOG5031PWN">
    <property type="taxonomic scope" value="Bacteria"/>
</dbReference>
<comment type="caution">
    <text evidence="2">The sequence shown here is derived from an EMBL/GenBank/DDBJ whole genome shotgun (WGS) entry which is preliminary data.</text>
</comment>
<reference evidence="2 3" key="1">
    <citation type="journal article" date="2014" name="Genome Announc.">
        <title>Draft Genome Sequence of the Antitrypanosomally Active Sponge-Associated Bacterium Actinokineospora sp. Strain EG49.</title>
        <authorList>
            <person name="Harjes J."/>
            <person name="Ryu T."/>
            <person name="Abdelmohsen U.R."/>
            <person name="Moitinho-Silva L."/>
            <person name="Horn H."/>
            <person name="Ravasi T."/>
            <person name="Hentschel U."/>
        </authorList>
    </citation>
    <scope>NUCLEOTIDE SEQUENCE [LARGE SCALE GENOMIC DNA]</scope>
    <source>
        <strain evidence="2 3">EG49</strain>
    </source>
</reference>
<dbReference type="STRING" id="909613.UO65_0698"/>
<accession>A0A8E2WYY9</accession>
<dbReference type="OrthoDB" id="3699085at2"/>
<dbReference type="InterPro" id="IPR036736">
    <property type="entry name" value="ACP-like_sf"/>
</dbReference>
<name>W7J4M4_9PSEU</name>
<dbReference type="SUPFAM" id="SSF47336">
    <property type="entry name" value="ACP-like"/>
    <property type="match status" value="1"/>
</dbReference>
<sequence>MDTTVNTRVVELVAAKAELPVAELGLERTFEDIGLDSLHLMEIALWMQKEYGVVIPEGDLRHDQPLGEALAYLDAKTR</sequence>
<dbReference type="Gene3D" id="1.10.1200.10">
    <property type="entry name" value="ACP-like"/>
    <property type="match status" value="1"/>
</dbReference>
<dbReference type="Proteomes" id="UP000019277">
    <property type="component" value="Unassembled WGS sequence"/>
</dbReference>
<proteinExistence type="predicted"/>
<dbReference type="RefSeq" id="WP_035278618.1">
    <property type="nucleotide sequence ID" value="NZ_AYXG01000027.1"/>
</dbReference>
<accession>W7J4M4</accession>
<dbReference type="AlphaFoldDB" id="W7J4M4"/>
<feature type="domain" description="Carrier" evidence="1">
    <location>
        <begin position="3"/>
        <end position="77"/>
    </location>
</feature>
<dbReference type="EMBL" id="AYXG01000027">
    <property type="protein sequence ID" value="EWC63987.1"/>
    <property type="molecule type" value="Genomic_DNA"/>
</dbReference>
<gene>
    <name evidence="2" type="ORF">UO65_0698</name>
</gene>
<dbReference type="InterPro" id="IPR009081">
    <property type="entry name" value="PP-bd_ACP"/>
</dbReference>
<organism evidence="2 3">
    <name type="scientific">Actinokineospora spheciospongiae</name>
    <dbReference type="NCBI Taxonomy" id="909613"/>
    <lineage>
        <taxon>Bacteria</taxon>
        <taxon>Bacillati</taxon>
        <taxon>Actinomycetota</taxon>
        <taxon>Actinomycetes</taxon>
        <taxon>Pseudonocardiales</taxon>
        <taxon>Pseudonocardiaceae</taxon>
        <taxon>Actinokineospora</taxon>
    </lineage>
</organism>
<keyword evidence="3" id="KW-1185">Reference proteome</keyword>